<keyword evidence="1" id="KW-0614">Plasmid</keyword>
<dbReference type="KEGG" id="amr:AM1_A0272"/>
<name>A8ZKS2_ACAM1</name>
<dbReference type="EMBL" id="CP000838">
    <property type="protein sequence ID" value="ABW31390.1"/>
    <property type="molecule type" value="Genomic_DNA"/>
</dbReference>
<evidence type="ECO:0008006" key="3">
    <source>
        <dbReference type="Google" id="ProtNLM"/>
    </source>
</evidence>
<evidence type="ECO:0000313" key="2">
    <source>
        <dbReference type="Proteomes" id="UP000000268"/>
    </source>
</evidence>
<protein>
    <recommendedName>
        <fullName evidence="3">STAS/SEC14 domain-containing protein</fullName>
    </recommendedName>
</protein>
<gene>
    <name evidence="1" type="ordered locus">AM1_A0272</name>
</gene>
<dbReference type="Proteomes" id="UP000000268">
    <property type="component" value="Plasmid pREB1"/>
</dbReference>
<keyword evidence="2" id="KW-1185">Reference proteome</keyword>
<accession>A8ZKS2</accession>
<reference evidence="1 2" key="1">
    <citation type="journal article" date="2008" name="Proc. Natl. Acad. Sci. U.S.A.">
        <title>Niche adaptation and genome expansion in the chlorophyll d-producing cyanobacterium Acaryochloris marina.</title>
        <authorList>
            <person name="Swingley W.D."/>
            <person name="Chen M."/>
            <person name="Cheung P.C."/>
            <person name="Conrad A.L."/>
            <person name="Dejesa L.C."/>
            <person name="Hao J."/>
            <person name="Honchak B.M."/>
            <person name="Karbach L.E."/>
            <person name="Kurdoglu A."/>
            <person name="Lahiri S."/>
            <person name="Mastrian S.D."/>
            <person name="Miyashita H."/>
            <person name="Page L."/>
            <person name="Ramakrishna P."/>
            <person name="Satoh S."/>
            <person name="Sattley W.M."/>
            <person name="Shimada Y."/>
            <person name="Taylor H.L."/>
            <person name="Tomo T."/>
            <person name="Tsuchiya T."/>
            <person name="Wang Z.T."/>
            <person name="Raymond J."/>
            <person name="Mimuro M."/>
            <person name="Blankenship R.E."/>
            <person name="Touchman J.W."/>
        </authorList>
    </citation>
    <scope>NUCLEOTIDE SEQUENCE [LARGE SCALE GENOMIC DNA]</scope>
    <source>
        <strain evidence="2">MBIC 11017</strain>
        <plasmid evidence="2">Plasmid pREB1</plasmid>
    </source>
</reference>
<dbReference type="OrthoDB" id="572434at2"/>
<dbReference type="RefSeq" id="WP_012166765.1">
    <property type="nucleotide sequence ID" value="NC_009926.1"/>
</dbReference>
<proteinExistence type="predicted"/>
<geneLocation type="plasmid" evidence="1 2">
    <name>pREB1</name>
</geneLocation>
<organism evidence="1 2">
    <name type="scientific">Acaryochloris marina (strain MBIC 11017)</name>
    <dbReference type="NCBI Taxonomy" id="329726"/>
    <lineage>
        <taxon>Bacteria</taxon>
        <taxon>Bacillati</taxon>
        <taxon>Cyanobacteriota</taxon>
        <taxon>Cyanophyceae</taxon>
        <taxon>Acaryochloridales</taxon>
        <taxon>Acaryochloridaceae</taxon>
        <taxon>Acaryochloris</taxon>
    </lineage>
</organism>
<dbReference type="HOGENOM" id="CLU_2127973_0_0_3"/>
<sequence length="113" mass="12989">MSATKSYLTQFEDWLMRLQPFGIILSQTQSEEVDPKQMQSIHLLTAQWAKQYQSLITAHCQGIAIGVETVQERIARQTKTPQLIKTVFGCPGQIFLHSEEARQWIQQQLSLKT</sequence>
<dbReference type="AlphaFoldDB" id="A8ZKS2"/>
<evidence type="ECO:0000313" key="1">
    <source>
        <dbReference type="EMBL" id="ABW31390.1"/>
    </source>
</evidence>